<feature type="non-terminal residue" evidence="3">
    <location>
        <position position="115"/>
    </location>
</feature>
<protein>
    <submittedName>
        <fullName evidence="3">Beta-glucosidase</fullName>
    </submittedName>
</protein>
<reference evidence="3" key="2">
    <citation type="journal article" date="2014" name="ISME J.">
        <title>Microbial stratification in low pH oxic and suboxic macroscopic growths along an acid mine drainage.</title>
        <authorList>
            <person name="Mendez-Garcia C."/>
            <person name="Mesa V."/>
            <person name="Sprenger R.R."/>
            <person name="Richter M."/>
            <person name="Diez M.S."/>
            <person name="Solano J."/>
            <person name="Bargiela R."/>
            <person name="Golyshina O.V."/>
            <person name="Manteca A."/>
            <person name="Ramos J.L."/>
            <person name="Gallego J.R."/>
            <person name="Llorente I."/>
            <person name="Martins Dos Santos V.A."/>
            <person name="Jensen O.N."/>
            <person name="Pelaez A.I."/>
            <person name="Sanchez J."/>
            <person name="Ferrer M."/>
        </authorList>
    </citation>
    <scope>NUCLEOTIDE SEQUENCE</scope>
</reference>
<evidence type="ECO:0000313" key="3">
    <source>
        <dbReference type="EMBL" id="EQD53183.1"/>
    </source>
</evidence>
<keyword evidence="2" id="KW-0378">Hydrolase</keyword>
<dbReference type="PANTHER" id="PTHR42721">
    <property type="entry name" value="SUGAR HYDROLASE-RELATED"/>
    <property type="match status" value="1"/>
</dbReference>
<dbReference type="SUPFAM" id="SSF51445">
    <property type="entry name" value="(Trans)glycosidases"/>
    <property type="match status" value="1"/>
</dbReference>
<dbReference type="PANTHER" id="PTHR42721:SF3">
    <property type="entry name" value="BETA-D-XYLOSIDASE 5-RELATED"/>
    <property type="match status" value="1"/>
</dbReference>
<dbReference type="InterPro" id="IPR036962">
    <property type="entry name" value="Glyco_hydro_3_N_sf"/>
</dbReference>
<evidence type="ECO:0000256" key="2">
    <source>
        <dbReference type="ARBA" id="ARBA00022801"/>
    </source>
</evidence>
<dbReference type="AlphaFoldDB" id="T1A8N4"/>
<name>T1A8N4_9ZZZZ</name>
<dbReference type="GO" id="GO:0009044">
    <property type="term" value="F:xylan 1,4-beta-xylosidase activity"/>
    <property type="evidence" value="ECO:0007669"/>
    <property type="project" value="InterPro"/>
</dbReference>
<reference evidence="3" key="1">
    <citation type="submission" date="2013-08" db="EMBL/GenBank/DDBJ databases">
        <authorList>
            <person name="Mendez C."/>
            <person name="Richter M."/>
            <person name="Ferrer M."/>
            <person name="Sanchez J."/>
        </authorList>
    </citation>
    <scope>NUCLEOTIDE SEQUENCE</scope>
</reference>
<gene>
    <name evidence="3" type="ORF">B2A_06306</name>
</gene>
<dbReference type="GO" id="GO:0031222">
    <property type="term" value="P:arabinan catabolic process"/>
    <property type="evidence" value="ECO:0007669"/>
    <property type="project" value="TreeGrafter"/>
</dbReference>
<comment type="similarity">
    <text evidence="1">Belongs to the glycosyl hydrolase 3 family.</text>
</comment>
<dbReference type="EMBL" id="AUZZ01004446">
    <property type="protein sequence ID" value="EQD53183.1"/>
    <property type="molecule type" value="Genomic_DNA"/>
</dbReference>
<comment type="caution">
    <text evidence="3">The sequence shown here is derived from an EMBL/GenBank/DDBJ whole genome shotgun (WGS) entry which is preliminary data.</text>
</comment>
<evidence type="ECO:0000256" key="1">
    <source>
        <dbReference type="ARBA" id="ARBA00005336"/>
    </source>
</evidence>
<dbReference type="InterPro" id="IPR044993">
    <property type="entry name" value="BXL"/>
</dbReference>
<proteinExistence type="inferred from homology"/>
<accession>T1A8N4</accession>
<dbReference type="Gene3D" id="3.20.20.300">
    <property type="entry name" value="Glycoside hydrolase, family 3, N-terminal domain"/>
    <property type="match status" value="1"/>
</dbReference>
<dbReference type="GO" id="GO:0046556">
    <property type="term" value="F:alpha-L-arabinofuranosidase activity"/>
    <property type="evidence" value="ECO:0007669"/>
    <property type="project" value="TreeGrafter"/>
</dbReference>
<organism evidence="3">
    <name type="scientific">mine drainage metagenome</name>
    <dbReference type="NCBI Taxonomy" id="410659"/>
    <lineage>
        <taxon>unclassified sequences</taxon>
        <taxon>metagenomes</taxon>
        <taxon>ecological metagenomes</taxon>
    </lineage>
</organism>
<dbReference type="GO" id="GO:0045493">
    <property type="term" value="P:xylan catabolic process"/>
    <property type="evidence" value="ECO:0007669"/>
    <property type="project" value="InterPro"/>
</dbReference>
<sequence length="115" mass="12178">MGADSGRVGISDAAYRRAWKRAAAYVARMTLAEKVGQVNNPGGQGPCNGTDGVPAIPRLGLPPYNYASDEGLHGLVDPFVATSFPQPLAMACSWNPELALKVYSAVSDEARAYHK</sequence>
<dbReference type="InterPro" id="IPR017853">
    <property type="entry name" value="GH"/>
</dbReference>